<evidence type="ECO:0000313" key="2">
    <source>
        <dbReference type="EMBL" id="GJT40297.1"/>
    </source>
</evidence>
<keyword evidence="3" id="KW-1185">Reference proteome</keyword>
<evidence type="ECO:0000313" key="3">
    <source>
        <dbReference type="Proteomes" id="UP001151760"/>
    </source>
</evidence>
<feature type="region of interest" description="Disordered" evidence="1">
    <location>
        <begin position="201"/>
        <end position="291"/>
    </location>
</feature>
<dbReference type="Proteomes" id="UP001151760">
    <property type="component" value="Unassembled WGS sequence"/>
</dbReference>
<organism evidence="2 3">
    <name type="scientific">Tanacetum coccineum</name>
    <dbReference type="NCBI Taxonomy" id="301880"/>
    <lineage>
        <taxon>Eukaryota</taxon>
        <taxon>Viridiplantae</taxon>
        <taxon>Streptophyta</taxon>
        <taxon>Embryophyta</taxon>
        <taxon>Tracheophyta</taxon>
        <taxon>Spermatophyta</taxon>
        <taxon>Magnoliopsida</taxon>
        <taxon>eudicotyledons</taxon>
        <taxon>Gunneridae</taxon>
        <taxon>Pentapetalae</taxon>
        <taxon>asterids</taxon>
        <taxon>campanulids</taxon>
        <taxon>Asterales</taxon>
        <taxon>Asteraceae</taxon>
        <taxon>Asteroideae</taxon>
        <taxon>Anthemideae</taxon>
        <taxon>Anthemidinae</taxon>
        <taxon>Tanacetum</taxon>
    </lineage>
</organism>
<proteinExistence type="predicted"/>
<accession>A0ABQ5DN01</accession>
<name>A0ABQ5DN01_9ASTR</name>
<feature type="compositionally biased region" description="Acidic residues" evidence="1">
    <location>
        <begin position="224"/>
        <end position="237"/>
    </location>
</feature>
<gene>
    <name evidence="2" type="ORF">Tco_0940162</name>
</gene>
<reference evidence="2" key="1">
    <citation type="journal article" date="2022" name="Int. J. Mol. Sci.">
        <title>Draft Genome of Tanacetum Coccineum: Genomic Comparison of Closely Related Tanacetum-Family Plants.</title>
        <authorList>
            <person name="Yamashiro T."/>
            <person name="Shiraishi A."/>
            <person name="Nakayama K."/>
            <person name="Satake H."/>
        </authorList>
    </citation>
    <scope>NUCLEOTIDE SEQUENCE</scope>
</reference>
<protein>
    <submittedName>
        <fullName evidence="2">Uncharacterized protein</fullName>
    </submittedName>
</protein>
<feature type="compositionally biased region" description="Low complexity" evidence="1">
    <location>
        <begin position="238"/>
        <end position="250"/>
    </location>
</feature>
<feature type="compositionally biased region" description="Low complexity" evidence="1">
    <location>
        <begin position="278"/>
        <end position="291"/>
    </location>
</feature>
<comment type="caution">
    <text evidence="2">The sequence shown here is derived from an EMBL/GenBank/DDBJ whole genome shotgun (WGS) entry which is preliminary data.</text>
</comment>
<dbReference type="EMBL" id="BQNB010015460">
    <property type="protein sequence ID" value="GJT40297.1"/>
    <property type="molecule type" value="Genomic_DNA"/>
</dbReference>
<evidence type="ECO:0000256" key="1">
    <source>
        <dbReference type="SAM" id="MobiDB-lite"/>
    </source>
</evidence>
<reference evidence="2" key="2">
    <citation type="submission" date="2022-01" db="EMBL/GenBank/DDBJ databases">
        <authorList>
            <person name="Yamashiro T."/>
            <person name="Shiraishi A."/>
            <person name="Satake H."/>
            <person name="Nakayama K."/>
        </authorList>
    </citation>
    <scope>NUCLEOTIDE SEQUENCE</scope>
</reference>
<feature type="compositionally biased region" description="Acidic residues" evidence="1">
    <location>
        <begin position="251"/>
        <end position="272"/>
    </location>
</feature>
<sequence length="291" mass="32835">MFQEKSLCDEISDYMMQDTSAGPTYTLLDLEGRVNMLAEDTMIVKFDDPSAVQLYFLDHNVEEINPLSSLFYSCLKAPRPHVYHRRSSSADISSAPHPSYSSASHIHPDHAPSYPSCSHPFIDATHYSGTHRRILPIPALSLSPYFLYYSYHASTGPPALESRDMMLKSLIFVTPRRHSTWSRIEYTLYDVSFDEEIEEPIKDQPLPADASPTALSSGYIANSEPEEDEEDPEEDPADYPAYRGDNYNNESSDDDDDDNDVEKDEEDEEEEEHLALADPSVVPTDDPVPLS</sequence>